<proteinExistence type="inferred from homology"/>
<accession>A0A158ILX8</accession>
<comment type="subcellular location">
    <subcellularLocation>
        <location evidence="12">Cell membrane</location>
    </subcellularLocation>
    <subcellularLocation>
        <location evidence="1">Endomembrane system</location>
        <topology evidence="1">Multi-pass membrane protein</topology>
    </subcellularLocation>
</comment>
<evidence type="ECO:0000313" key="14">
    <source>
        <dbReference type="EMBL" id="SAL57081.1"/>
    </source>
</evidence>
<dbReference type="InterPro" id="IPR027256">
    <property type="entry name" value="P-typ_ATPase_IB"/>
</dbReference>
<evidence type="ECO:0000256" key="4">
    <source>
        <dbReference type="ARBA" id="ARBA00022723"/>
    </source>
</evidence>
<keyword evidence="4 12" id="KW-0479">Metal-binding</keyword>
<feature type="transmembrane region" description="Helical" evidence="12">
    <location>
        <begin position="364"/>
        <end position="384"/>
    </location>
</feature>
<gene>
    <name evidence="14" type="ORF">AWB65_04991</name>
</gene>
<dbReference type="EMBL" id="FCNW02000036">
    <property type="protein sequence ID" value="SAL57081.1"/>
    <property type="molecule type" value="Genomic_DNA"/>
</dbReference>
<reference evidence="14" key="1">
    <citation type="submission" date="2016-01" db="EMBL/GenBank/DDBJ databases">
        <authorList>
            <person name="Peeters C."/>
        </authorList>
    </citation>
    <scope>NUCLEOTIDE SEQUENCE [LARGE SCALE GENOMIC DNA]</scope>
    <source>
        <strain evidence="14">LMG 22934</strain>
    </source>
</reference>
<organism evidence="14 15">
    <name type="scientific">Caballeronia humi</name>
    <dbReference type="NCBI Taxonomy" id="326474"/>
    <lineage>
        <taxon>Bacteria</taxon>
        <taxon>Pseudomonadati</taxon>
        <taxon>Pseudomonadota</taxon>
        <taxon>Betaproteobacteria</taxon>
        <taxon>Burkholderiales</taxon>
        <taxon>Burkholderiaceae</taxon>
        <taxon>Caballeronia</taxon>
    </lineage>
</organism>
<keyword evidence="6 12" id="KW-0067">ATP-binding</keyword>
<keyword evidence="7" id="KW-1278">Translocase</keyword>
<dbReference type="GO" id="GO:0005886">
    <property type="term" value="C:plasma membrane"/>
    <property type="evidence" value="ECO:0007669"/>
    <property type="project" value="UniProtKB-SubCell"/>
</dbReference>
<dbReference type="RefSeq" id="WP_235007755.1">
    <property type="nucleotide sequence ID" value="NZ_FCNW02000036.1"/>
</dbReference>
<dbReference type="Gene3D" id="3.40.50.1000">
    <property type="entry name" value="HAD superfamily/HAD-like"/>
    <property type="match status" value="1"/>
</dbReference>
<evidence type="ECO:0000256" key="2">
    <source>
        <dbReference type="ARBA" id="ARBA00006024"/>
    </source>
</evidence>
<dbReference type="InterPro" id="IPR036163">
    <property type="entry name" value="HMA_dom_sf"/>
</dbReference>
<dbReference type="Gene3D" id="2.70.150.10">
    <property type="entry name" value="Calcium-transporting ATPase, cytoplasmic transduction domain A"/>
    <property type="match status" value="1"/>
</dbReference>
<dbReference type="Pfam" id="PF00702">
    <property type="entry name" value="Hydrolase"/>
    <property type="match status" value="1"/>
</dbReference>
<feature type="transmembrane region" description="Helical" evidence="12">
    <location>
        <begin position="91"/>
        <end position="109"/>
    </location>
</feature>
<evidence type="ECO:0000256" key="5">
    <source>
        <dbReference type="ARBA" id="ARBA00022741"/>
    </source>
</evidence>
<dbReference type="PROSITE" id="PS50846">
    <property type="entry name" value="HMA_2"/>
    <property type="match status" value="1"/>
</dbReference>
<dbReference type="InterPro" id="IPR001757">
    <property type="entry name" value="P_typ_ATPase"/>
</dbReference>
<dbReference type="Gene3D" id="3.40.1110.10">
    <property type="entry name" value="Calcium-transporting ATPase, cytoplasmic domain N"/>
    <property type="match status" value="1"/>
</dbReference>
<dbReference type="GO" id="GO:0043682">
    <property type="term" value="F:P-type divalent copper transporter activity"/>
    <property type="evidence" value="ECO:0007669"/>
    <property type="project" value="UniProtKB-EC"/>
</dbReference>
<dbReference type="InterPro" id="IPR006121">
    <property type="entry name" value="HMA_dom"/>
</dbReference>
<dbReference type="EC" id="7.2.2.9" evidence="10"/>
<feature type="transmembrane region" description="Helical" evidence="12">
    <location>
        <begin position="704"/>
        <end position="721"/>
    </location>
</feature>
<dbReference type="SUPFAM" id="SSF81653">
    <property type="entry name" value="Calcium ATPase, transduction domain A"/>
    <property type="match status" value="1"/>
</dbReference>
<keyword evidence="12" id="KW-1003">Cell membrane</keyword>
<evidence type="ECO:0000259" key="13">
    <source>
        <dbReference type="PROSITE" id="PS50846"/>
    </source>
</evidence>
<dbReference type="InterPro" id="IPR018303">
    <property type="entry name" value="ATPase_P-typ_P_site"/>
</dbReference>
<evidence type="ECO:0000313" key="15">
    <source>
        <dbReference type="Proteomes" id="UP000054977"/>
    </source>
</evidence>
<evidence type="ECO:0000256" key="10">
    <source>
        <dbReference type="ARBA" id="ARBA00038904"/>
    </source>
</evidence>
<dbReference type="Proteomes" id="UP000054977">
    <property type="component" value="Unassembled WGS sequence"/>
</dbReference>
<dbReference type="PRINTS" id="PR00943">
    <property type="entry name" value="CUATPASE"/>
</dbReference>
<feature type="transmembrane region" description="Helical" evidence="12">
    <location>
        <begin position="152"/>
        <end position="171"/>
    </location>
</feature>
<comment type="similarity">
    <text evidence="2 12">Belongs to the cation transport ATPase (P-type) (TC 3.A.3) family. Type IB subfamily.</text>
</comment>
<dbReference type="Pfam" id="PF00122">
    <property type="entry name" value="E1-E2_ATPase"/>
    <property type="match status" value="1"/>
</dbReference>
<dbReference type="STRING" id="326474.AWB65_04991"/>
<keyword evidence="8 12" id="KW-1133">Transmembrane helix</keyword>
<feature type="domain" description="HMA" evidence="13">
    <location>
        <begin position="6"/>
        <end position="71"/>
    </location>
</feature>
<feature type="transmembrane region" description="Helical" evidence="12">
    <location>
        <begin position="177"/>
        <end position="194"/>
    </location>
</feature>
<keyword evidence="9 12" id="KW-0472">Membrane</keyword>
<dbReference type="Pfam" id="PF00403">
    <property type="entry name" value="HMA"/>
    <property type="match status" value="1"/>
</dbReference>
<evidence type="ECO:0000256" key="9">
    <source>
        <dbReference type="ARBA" id="ARBA00023136"/>
    </source>
</evidence>
<dbReference type="NCBIfam" id="TIGR01494">
    <property type="entry name" value="ATPase_P-type"/>
    <property type="match status" value="1"/>
</dbReference>
<dbReference type="GO" id="GO:0005524">
    <property type="term" value="F:ATP binding"/>
    <property type="evidence" value="ECO:0007669"/>
    <property type="project" value="UniProtKB-UniRule"/>
</dbReference>
<dbReference type="PROSITE" id="PS00154">
    <property type="entry name" value="ATPASE_E1_E2"/>
    <property type="match status" value="1"/>
</dbReference>
<dbReference type="InterPro" id="IPR008250">
    <property type="entry name" value="ATPase_P-typ_transduc_dom_A_sf"/>
</dbReference>
<dbReference type="PROSITE" id="PS01047">
    <property type="entry name" value="HMA_1"/>
    <property type="match status" value="1"/>
</dbReference>
<dbReference type="InterPro" id="IPR044492">
    <property type="entry name" value="P_typ_ATPase_HD_dom"/>
</dbReference>
<dbReference type="AlphaFoldDB" id="A0A158ILX8"/>
<evidence type="ECO:0000256" key="7">
    <source>
        <dbReference type="ARBA" id="ARBA00022967"/>
    </source>
</evidence>
<dbReference type="PANTHER" id="PTHR43520">
    <property type="entry name" value="ATP7, ISOFORM B"/>
    <property type="match status" value="1"/>
</dbReference>
<dbReference type="SFLD" id="SFLDS00003">
    <property type="entry name" value="Haloacid_Dehalogenase"/>
    <property type="match status" value="1"/>
</dbReference>
<evidence type="ECO:0000256" key="1">
    <source>
        <dbReference type="ARBA" id="ARBA00004127"/>
    </source>
</evidence>
<keyword evidence="3 12" id="KW-0812">Transmembrane</keyword>
<dbReference type="InterPro" id="IPR023214">
    <property type="entry name" value="HAD_sf"/>
</dbReference>
<name>A0A158ILX8_9BURK</name>
<dbReference type="InterPro" id="IPR017969">
    <property type="entry name" value="Heavy-metal-associated_CS"/>
</dbReference>
<feature type="transmembrane region" description="Helical" evidence="12">
    <location>
        <begin position="121"/>
        <end position="140"/>
    </location>
</feature>
<dbReference type="InterPro" id="IPR059000">
    <property type="entry name" value="ATPase_P-type_domA"/>
</dbReference>
<dbReference type="NCBIfam" id="TIGR01525">
    <property type="entry name" value="ATPase-IB_hvy"/>
    <property type="match status" value="1"/>
</dbReference>
<sequence length="745" mass="77518">MSDVSKTAEFAVGGMTCASCVARVEKVLTRVPGVERVSVNLATEKATVHAAPSVTDDQLVAAITKAGYEATPIVPEAPLAATSSSSRQGELIAVIVSALFTLPLVLPMFGPAFMPDMWVQLWLASVVQFVLGARFYVGAWHAVRAKAGNMDLLVALGTSAAWGLSVYQMAAHPGDSMHLYFEASAVVITLVRFGKWLEARAKRQTTDAIRALNALRPDKARIRDASGEREIALADVRVGDTAIVRPGERVPVDGIVREGRTHIDESLITGESLPVAKEPGARATAGSINGEGVIAIETTAIGAETTLARIIRLVESAQAEKAPIQRLVDRVSAVFVPAILAIALVTLAGWLVHGASVETALLNAVAVLVIACPCALGLATPAAIMAGTGVAARHGVLIKDAEALELAHRIKVVAFDKTGTLTVGRPAVTALEVAPEVHRHEALGLAAAVQRMSDHPLARAVVAAADEADAPRFEASAASAVAGRGVEAHVASQRLAIGSGRWLDELNAQAPHDLAARALELEAQGNTVSWLIDMDHARVLALIAFGDTVKPTARAAIERLASMGVQSVLVTGDNAGSAASVAKALGIAPQDVHAQVLPDDKARVITQLKASTDGVVAMAGDGINDAPALAAADIGIAMASGTDVAIEAAGITLMRGDPVLVADAIDISRRTYRKIQQNLFWAFVYNLIGIPLAAFGLLDPMFAGAAMAFSSVSVVTNALLLRTWRAQAGSVATDERLGKPITRPA</sequence>
<dbReference type="PRINTS" id="PR00119">
    <property type="entry name" value="CATATPASE"/>
</dbReference>
<dbReference type="SUPFAM" id="SSF81665">
    <property type="entry name" value="Calcium ATPase, transmembrane domain M"/>
    <property type="match status" value="1"/>
</dbReference>
<dbReference type="PANTHER" id="PTHR43520:SF8">
    <property type="entry name" value="P-TYPE CU(+) TRANSPORTER"/>
    <property type="match status" value="1"/>
</dbReference>
<dbReference type="SFLD" id="SFLDG00002">
    <property type="entry name" value="C1.7:_P-type_atpase_like"/>
    <property type="match status" value="1"/>
</dbReference>
<keyword evidence="5 12" id="KW-0547">Nucleotide-binding</keyword>
<evidence type="ECO:0000256" key="12">
    <source>
        <dbReference type="RuleBase" id="RU362081"/>
    </source>
</evidence>
<evidence type="ECO:0000256" key="8">
    <source>
        <dbReference type="ARBA" id="ARBA00022989"/>
    </source>
</evidence>
<dbReference type="SUPFAM" id="SSF55008">
    <property type="entry name" value="HMA, heavy metal-associated domain"/>
    <property type="match status" value="1"/>
</dbReference>
<dbReference type="GO" id="GO:0012505">
    <property type="term" value="C:endomembrane system"/>
    <property type="evidence" value="ECO:0007669"/>
    <property type="project" value="UniProtKB-SubCell"/>
</dbReference>
<dbReference type="FunFam" id="2.70.150.10:FF:000002">
    <property type="entry name" value="Copper-transporting ATPase 1, putative"/>
    <property type="match status" value="1"/>
</dbReference>
<dbReference type="GO" id="GO:0055070">
    <property type="term" value="P:copper ion homeostasis"/>
    <property type="evidence" value="ECO:0007669"/>
    <property type="project" value="TreeGrafter"/>
</dbReference>
<dbReference type="GO" id="GO:0016887">
    <property type="term" value="F:ATP hydrolysis activity"/>
    <property type="evidence" value="ECO:0007669"/>
    <property type="project" value="InterPro"/>
</dbReference>
<dbReference type="CDD" id="cd00371">
    <property type="entry name" value="HMA"/>
    <property type="match status" value="1"/>
</dbReference>
<evidence type="ECO:0000256" key="11">
    <source>
        <dbReference type="ARBA" id="ARBA00047424"/>
    </source>
</evidence>
<feature type="transmembrane region" description="Helical" evidence="12">
    <location>
        <begin position="331"/>
        <end position="352"/>
    </location>
</feature>
<dbReference type="InterPro" id="IPR036412">
    <property type="entry name" value="HAD-like_sf"/>
</dbReference>
<dbReference type="CDD" id="cd02094">
    <property type="entry name" value="P-type_ATPase_Cu-like"/>
    <property type="match status" value="1"/>
</dbReference>
<keyword evidence="15" id="KW-1185">Reference proteome</keyword>
<dbReference type="SUPFAM" id="SSF56784">
    <property type="entry name" value="HAD-like"/>
    <property type="match status" value="1"/>
</dbReference>
<dbReference type="Gene3D" id="3.30.70.100">
    <property type="match status" value="1"/>
</dbReference>
<comment type="catalytic activity">
    <reaction evidence="11">
        <text>Cu(2+)(in) + ATP + H2O = Cu(2+)(out) + ADP + phosphate + H(+)</text>
        <dbReference type="Rhea" id="RHEA:10376"/>
        <dbReference type="ChEBI" id="CHEBI:15377"/>
        <dbReference type="ChEBI" id="CHEBI:15378"/>
        <dbReference type="ChEBI" id="CHEBI:29036"/>
        <dbReference type="ChEBI" id="CHEBI:30616"/>
        <dbReference type="ChEBI" id="CHEBI:43474"/>
        <dbReference type="ChEBI" id="CHEBI:456216"/>
        <dbReference type="EC" id="7.2.2.9"/>
    </reaction>
</comment>
<dbReference type="NCBIfam" id="TIGR01511">
    <property type="entry name" value="ATPase-IB1_Cu"/>
    <property type="match status" value="1"/>
</dbReference>
<dbReference type="InterPro" id="IPR023299">
    <property type="entry name" value="ATPase_P-typ_cyto_dom_N"/>
</dbReference>
<dbReference type="FunFam" id="3.30.70.100:FF:000005">
    <property type="entry name" value="Copper-exporting P-type ATPase A"/>
    <property type="match status" value="1"/>
</dbReference>
<dbReference type="GO" id="GO:0005507">
    <property type="term" value="F:copper ion binding"/>
    <property type="evidence" value="ECO:0007669"/>
    <property type="project" value="TreeGrafter"/>
</dbReference>
<feature type="transmembrane region" description="Helical" evidence="12">
    <location>
        <begin position="679"/>
        <end position="698"/>
    </location>
</feature>
<evidence type="ECO:0000256" key="6">
    <source>
        <dbReference type="ARBA" id="ARBA00022840"/>
    </source>
</evidence>
<evidence type="ECO:0000256" key="3">
    <source>
        <dbReference type="ARBA" id="ARBA00022692"/>
    </source>
</evidence>
<protein>
    <recommendedName>
        <fullName evidence="10">P-type Cu(2+) transporter</fullName>
        <ecNumber evidence="10">7.2.2.9</ecNumber>
    </recommendedName>
</protein>
<dbReference type="InterPro" id="IPR023298">
    <property type="entry name" value="ATPase_P-typ_TM_dom_sf"/>
</dbReference>
<dbReference type="SFLD" id="SFLDF00027">
    <property type="entry name" value="p-type_atpase"/>
    <property type="match status" value="1"/>
</dbReference>
<comment type="caution">
    <text evidence="14">The sequence shown here is derived from an EMBL/GenBank/DDBJ whole genome shotgun (WGS) entry which is preliminary data.</text>
</comment>